<keyword evidence="1" id="KW-0472">Membrane</keyword>
<name>A0ABU9B027_9BACT</name>
<sequence length="212" mass="23184">MSESPSSPPPVPQKKSCLVPVLIGIIAVLVAVIGVIWWNNRPIKPVQLSAEEKMVVQQKVEAIQQVEKGSAPTPPKPGEPTYEKGKKEIVLTERELNGLLNEHTTLGQKLKLELATDAVHARYETDLDPDVPIVGGKKLKARARFIVKTAEGNPSLVLDDFTLWGVSLPNEWLGQLKGRDILREILGGKGGRIAGIEEMTVSPGELRIKLKE</sequence>
<evidence type="ECO:0008006" key="4">
    <source>
        <dbReference type="Google" id="ProtNLM"/>
    </source>
</evidence>
<gene>
    <name evidence="2" type="ORF">WKV53_18850</name>
</gene>
<protein>
    <recommendedName>
        <fullName evidence="4">Arginine N-succinyltransferase</fullName>
    </recommendedName>
</protein>
<evidence type="ECO:0000313" key="2">
    <source>
        <dbReference type="EMBL" id="MEK7952579.1"/>
    </source>
</evidence>
<feature type="transmembrane region" description="Helical" evidence="1">
    <location>
        <begin position="20"/>
        <end position="38"/>
    </location>
</feature>
<evidence type="ECO:0000256" key="1">
    <source>
        <dbReference type="SAM" id="Phobius"/>
    </source>
</evidence>
<proteinExistence type="predicted"/>
<dbReference type="EMBL" id="JBBUKT010000008">
    <property type="protein sequence ID" value="MEK7952579.1"/>
    <property type="molecule type" value="Genomic_DNA"/>
</dbReference>
<keyword evidence="3" id="KW-1185">Reference proteome</keyword>
<keyword evidence="1" id="KW-0812">Transmembrane</keyword>
<dbReference type="RefSeq" id="WP_341406335.1">
    <property type="nucleotide sequence ID" value="NZ_JBBUKT010000008.1"/>
</dbReference>
<reference evidence="2 3" key="1">
    <citation type="submission" date="2024-04" db="EMBL/GenBank/DDBJ databases">
        <title>Luteolibacter sp. isolated from soil.</title>
        <authorList>
            <person name="An J."/>
        </authorList>
    </citation>
    <scope>NUCLEOTIDE SEQUENCE [LARGE SCALE GENOMIC DNA]</scope>
    <source>
        <strain evidence="2 3">Y139</strain>
    </source>
</reference>
<evidence type="ECO:0000313" key="3">
    <source>
        <dbReference type="Proteomes" id="UP001371305"/>
    </source>
</evidence>
<keyword evidence="1" id="KW-1133">Transmembrane helix</keyword>
<organism evidence="2 3">
    <name type="scientific">Luteolibacter soli</name>
    <dbReference type="NCBI Taxonomy" id="3135280"/>
    <lineage>
        <taxon>Bacteria</taxon>
        <taxon>Pseudomonadati</taxon>
        <taxon>Verrucomicrobiota</taxon>
        <taxon>Verrucomicrobiia</taxon>
        <taxon>Verrucomicrobiales</taxon>
        <taxon>Verrucomicrobiaceae</taxon>
        <taxon>Luteolibacter</taxon>
    </lineage>
</organism>
<accession>A0ABU9B027</accession>
<comment type="caution">
    <text evidence="2">The sequence shown here is derived from an EMBL/GenBank/DDBJ whole genome shotgun (WGS) entry which is preliminary data.</text>
</comment>
<dbReference type="Proteomes" id="UP001371305">
    <property type="component" value="Unassembled WGS sequence"/>
</dbReference>